<dbReference type="AlphaFoldDB" id="A0A382UEA0"/>
<feature type="non-terminal residue" evidence="1">
    <location>
        <position position="1"/>
    </location>
</feature>
<organism evidence="1">
    <name type="scientific">marine metagenome</name>
    <dbReference type="NCBI Taxonomy" id="408172"/>
    <lineage>
        <taxon>unclassified sequences</taxon>
        <taxon>metagenomes</taxon>
        <taxon>ecological metagenomes</taxon>
    </lineage>
</organism>
<gene>
    <name evidence="1" type="ORF">METZ01_LOCUS384925</name>
</gene>
<sequence>VYGIIFFMEKDFEPLKTRLREINKLLDLDEQAYFAPLIEKFSGDTSEFQRIMRDLGKFGSKISTGSKFEVYREVQHLFHNAVPKK</sequence>
<name>A0A382UEA0_9ZZZZ</name>
<evidence type="ECO:0000313" key="1">
    <source>
        <dbReference type="EMBL" id="SVD32071.1"/>
    </source>
</evidence>
<dbReference type="EMBL" id="UINC01143256">
    <property type="protein sequence ID" value="SVD32071.1"/>
    <property type="molecule type" value="Genomic_DNA"/>
</dbReference>
<protein>
    <submittedName>
        <fullName evidence="1">Uncharacterized protein</fullName>
    </submittedName>
</protein>
<reference evidence="1" key="1">
    <citation type="submission" date="2018-05" db="EMBL/GenBank/DDBJ databases">
        <authorList>
            <person name="Lanie J.A."/>
            <person name="Ng W.-L."/>
            <person name="Kazmierczak K.M."/>
            <person name="Andrzejewski T.M."/>
            <person name="Davidsen T.M."/>
            <person name="Wayne K.J."/>
            <person name="Tettelin H."/>
            <person name="Glass J.I."/>
            <person name="Rusch D."/>
            <person name="Podicherti R."/>
            <person name="Tsui H.-C.T."/>
            <person name="Winkler M.E."/>
        </authorList>
    </citation>
    <scope>NUCLEOTIDE SEQUENCE</scope>
</reference>
<accession>A0A382UEA0</accession>
<proteinExistence type="predicted"/>